<evidence type="ECO:0000256" key="1">
    <source>
        <dbReference type="ARBA" id="ARBA00004871"/>
    </source>
</evidence>
<feature type="domain" description="Shikimate dehydrogenase substrate binding N-terminal" evidence="5">
    <location>
        <begin position="44"/>
        <end position="129"/>
    </location>
</feature>
<comment type="pathway">
    <text evidence="1 4">Metabolic intermediate biosynthesis; chorismate biosynthesis; chorismate from D-erythrose 4-phosphate and phosphoenolpyruvate: step 4/7.</text>
</comment>
<dbReference type="Pfam" id="PF18317">
    <property type="entry name" value="SDH_C"/>
    <property type="match status" value="1"/>
</dbReference>
<feature type="binding site" evidence="4">
    <location>
        <position position="288"/>
    </location>
    <ligand>
        <name>shikimate</name>
        <dbReference type="ChEBI" id="CHEBI:36208"/>
    </ligand>
</feature>
<evidence type="ECO:0000313" key="7">
    <source>
        <dbReference type="EMBL" id="KAA9008858.1"/>
    </source>
</evidence>
<feature type="binding site" evidence="4">
    <location>
        <begin position="166"/>
        <end position="170"/>
    </location>
    <ligand>
        <name>NADP(+)</name>
        <dbReference type="ChEBI" id="CHEBI:58349"/>
    </ligand>
</feature>
<dbReference type="GO" id="GO:0019632">
    <property type="term" value="P:shikimate metabolic process"/>
    <property type="evidence" value="ECO:0007669"/>
    <property type="project" value="TreeGrafter"/>
</dbReference>
<proteinExistence type="inferred from homology"/>
<keyword evidence="4" id="KW-0521">NADP</keyword>
<dbReference type="CDD" id="cd01065">
    <property type="entry name" value="NAD_bind_Shikimate_DH"/>
    <property type="match status" value="1"/>
</dbReference>
<feature type="binding site" evidence="4">
    <location>
        <position position="142"/>
    </location>
    <ligand>
        <name>shikimate</name>
        <dbReference type="ChEBI" id="CHEBI:36208"/>
    </ligand>
</feature>
<organism evidence="7 8">
    <name type="scientific">Histidinibacterium aquaticum</name>
    <dbReference type="NCBI Taxonomy" id="2613962"/>
    <lineage>
        <taxon>Bacteria</taxon>
        <taxon>Pseudomonadati</taxon>
        <taxon>Pseudomonadota</taxon>
        <taxon>Alphaproteobacteria</taxon>
        <taxon>Rhodobacterales</taxon>
        <taxon>Paracoccaceae</taxon>
        <taxon>Histidinibacterium</taxon>
    </lineage>
</organism>
<protein>
    <recommendedName>
        <fullName evidence="4">Shikimate dehydrogenase (NADP(+))</fullName>
        <shortName evidence="4">SDH</shortName>
        <ecNumber evidence="4">1.1.1.25</ecNumber>
    </recommendedName>
</protein>
<dbReference type="EMBL" id="VYQE01000002">
    <property type="protein sequence ID" value="KAA9008858.1"/>
    <property type="molecule type" value="Genomic_DNA"/>
</dbReference>
<dbReference type="GO" id="GO:0005829">
    <property type="term" value="C:cytosol"/>
    <property type="evidence" value="ECO:0007669"/>
    <property type="project" value="TreeGrafter"/>
</dbReference>
<keyword evidence="3 4" id="KW-0057">Aromatic amino acid biosynthesis</keyword>
<dbReference type="AlphaFoldDB" id="A0A5J5GMM4"/>
<keyword evidence="8" id="KW-1185">Reference proteome</keyword>
<dbReference type="PANTHER" id="PTHR21089">
    <property type="entry name" value="SHIKIMATE DEHYDROGENASE"/>
    <property type="match status" value="1"/>
</dbReference>
<dbReference type="Gene3D" id="3.40.50.10860">
    <property type="entry name" value="Leucine Dehydrogenase, chain A, domain 1"/>
    <property type="match status" value="1"/>
</dbReference>
<feature type="binding site" evidence="4">
    <location>
        <position position="258"/>
    </location>
    <ligand>
        <name>NADP(+)</name>
        <dbReference type="ChEBI" id="CHEBI:58349"/>
    </ligand>
</feature>
<sequence>MFFLTKLTVWNILRVEQCGRGGPRKVTTGRAQTIRSHPELRLGLIGRGIRLSRTPRMHEAEAAAQGLACSYELLDTDAGTAGSLEEIVAWAEAEGFAGLNVTYPYKQEIMPLLDDLSSAATRVGAVNTVVFREGRRSGHNTDYWGFSESLRQNLPGAEVDCVLLIGAGGAGGAIGHALADMGATRLLIADKREGAAQSLARSINGATGAEVASPVDDLSEASAQTRGIVNATPMGMAKMPGLPLEAGLIEARHWVADIVYFPLETALLRHARETGCRTLSGEGMAIFQAVRAFELFTGVKPDADRMTEAFRAQSPEQGAA</sequence>
<dbReference type="SUPFAM" id="SSF51735">
    <property type="entry name" value="NAD(P)-binding Rossmann-fold domains"/>
    <property type="match status" value="1"/>
</dbReference>
<keyword evidence="2 4" id="KW-0560">Oxidoreductase</keyword>
<reference evidence="7 8" key="1">
    <citation type="submission" date="2019-09" db="EMBL/GenBank/DDBJ databases">
        <authorList>
            <person name="Park J.-S."/>
            <person name="Choi H.-J."/>
        </authorList>
    </citation>
    <scope>NUCLEOTIDE SEQUENCE [LARGE SCALE GENOMIC DNA]</scope>
    <source>
        <strain evidence="7 8">176SS1-4</strain>
    </source>
</reference>
<dbReference type="InterPro" id="IPR041121">
    <property type="entry name" value="SDH_C"/>
</dbReference>
<feature type="active site" description="Proton acceptor" evidence="4">
    <location>
        <position position="106"/>
    </location>
</feature>
<dbReference type="GO" id="GO:0008652">
    <property type="term" value="P:amino acid biosynthetic process"/>
    <property type="evidence" value="ECO:0007669"/>
    <property type="project" value="UniProtKB-KW"/>
</dbReference>
<accession>A0A5J5GMM4</accession>
<evidence type="ECO:0000256" key="2">
    <source>
        <dbReference type="ARBA" id="ARBA00023002"/>
    </source>
</evidence>
<dbReference type="Pfam" id="PF08501">
    <property type="entry name" value="Shikimate_dh_N"/>
    <property type="match status" value="1"/>
</dbReference>
<name>A0A5J5GMM4_9RHOB</name>
<evidence type="ECO:0000256" key="4">
    <source>
        <dbReference type="HAMAP-Rule" id="MF_00222"/>
    </source>
</evidence>
<dbReference type="GO" id="GO:0009423">
    <property type="term" value="P:chorismate biosynthetic process"/>
    <property type="evidence" value="ECO:0007669"/>
    <property type="project" value="UniProtKB-UniRule"/>
</dbReference>
<keyword evidence="4" id="KW-0028">Amino-acid biosynthesis</keyword>
<evidence type="ECO:0000313" key="8">
    <source>
        <dbReference type="Proteomes" id="UP000326554"/>
    </source>
</evidence>
<feature type="binding site" evidence="4">
    <location>
        <position position="260"/>
    </location>
    <ligand>
        <name>shikimate</name>
        <dbReference type="ChEBI" id="CHEBI:36208"/>
    </ligand>
</feature>
<dbReference type="InterPro" id="IPR022893">
    <property type="entry name" value="Shikimate_DH_fam"/>
</dbReference>
<comment type="function">
    <text evidence="4">Involved in the biosynthesis of the chorismate, which leads to the biosynthesis of aromatic amino acids. Catalyzes the reversible NADPH linked reduction of 3-dehydroshikimate (DHSA) to yield shikimate (SA).</text>
</comment>
<dbReference type="NCBIfam" id="NF001319">
    <property type="entry name" value="PRK00258.3-3"/>
    <property type="match status" value="1"/>
</dbReference>
<dbReference type="InterPro" id="IPR013708">
    <property type="entry name" value="Shikimate_DH-bd_N"/>
</dbReference>
<dbReference type="SUPFAM" id="SSF53223">
    <property type="entry name" value="Aminoacid dehydrogenase-like, N-terminal domain"/>
    <property type="match status" value="1"/>
</dbReference>
<feature type="binding site" evidence="4">
    <location>
        <position position="127"/>
    </location>
    <ligand>
        <name>shikimate</name>
        <dbReference type="ChEBI" id="CHEBI:36208"/>
    </ligand>
</feature>
<dbReference type="NCBIfam" id="NF009201">
    <property type="entry name" value="PRK12549.1"/>
    <property type="match status" value="1"/>
</dbReference>
<feature type="domain" description="SDH C-terminal" evidence="6">
    <location>
        <begin position="281"/>
        <end position="309"/>
    </location>
</feature>
<gene>
    <name evidence="4" type="primary">aroE</name>
    <name evidence="7" type="ORF">F3S47_06230</name>
</gene>
<dbReference type="InterPro" id="IPR036291">
    <property type="entry name" value="NAD(P)-bd_dom_sf"/>
</dbReference>
<feature type="binding site" evidence="4">
    <location>
        <position position="281"/>
    </location>
    <ligand>
        <name>NADP(+)</name>
        <dbReference type="ChEBI" id="CHEBI:58349"/>
    </ligand>
</feature>
<comment type="caution">
    <text evidence="7">The sequence shown here is derived from an EMBL/GenBank/DDBJ whole genome shotgun (WGS) entry which is preliminary data.</text>
</comment>
<dbReference type="GO" id="GO:0009073">
    <property type="term" value="P:aromatic amino acid family biosynthetic process"/>
    <property type="evidence" value="ECO:0007669"/>
    <property type="project" value="UniProtKB-KW"/>
</dbReference>
<comment type="catalytic activity">
    <reaction evidence="4">
        <text>shikimate + NADP(+) = 3-dehydroshikimate + NADPH + H(+)</text>
        <dbReference type="Rhea" id="RHEA:17737"/>
        <dbReference type="ChEBI" id="CHEBI:15378"/>
        <dbReference type="ChEBI" id="CHEBI:16630"/>
        <dbReference type="ChEBI" id="CHEBI:36208"/>
        <dbReference type="ChEBI" id="CHEBI:57783"/>
        <dbReference type="ChEBI" id="CHEBI:58349"/>
        <dbReference type="EC" id="1.1.1.25"/>
    </reaction>
</comment>
<dbReference type="GO" id="GO:0050661">
    <property type="term" value="F:NADP binding"/>
    <property type="evidence" value="ECO:0007669"/>
    <property type="project" value="TreeGrafter"/>
</dbReference>
<dbReference type="HAMAP" id="MF_00222">
    <property type="entry name" value="Shikimate_DH_AroE"/>
    <property type="match status" value="1"/>
</dbReference>
<dbReference type="UniPathway" id="UPA00053">
    <property type="reaction ID" value="UER00087"/>
</dbReference>
<comment type="caution">
    <text evidence="4">Lacks conserved residue(s) required for the propagation of feature annotation.</text>
</comment>
<dbReference type="Gene3D" id="3.40.50.720">
    <property type="entry name" value="NAD(P)-binding Rossmann-like Domain"/>
    <property type="match status" value="1"/>
</dbReference>
<evidence type="ECO:0000259" key="6">
    <source>
        <dbReference type="Pfam" id="PF18317"/>
    </source>
</evidence>
<evidence type="ECO:0000259" key="5">
    <source>
        <dbReference type="Pfam" id="PF08501"/>
    </source>
</evidence>
<dbReference type="PANTHER" id="PTHR21089:SF1">
    <property type="entry name" value="BIFUNCTIONAL 3-DEHYDROQUINATE DEHYDRATASE_SHIKIMATE DEHYDROGENASE, CHLOROPLASTIC"/>
    <property type="match status" value="1"/>
</dbReference>
<dbReference type="GO" id="GO:0004764">
    <property type="term" value="F:shikimate 3-dehydrogenase (NADP+) activity"/>
    <property type="evidence" value="ECO:0007669"/>
    <property type="project" value="UniProtKB-UniRule"/>
</dbReference>
<feature type="binding site" evidence="4">
    <location>
        <begin position="52"/>
        <end position="54"/>
    </location>
    <ligand>
        <name>shikimate</name>
        <dbReference type="ChEBI" id="CHEBI:36208"/>
    </ligand>
</feature>
<evidence type="ECO:0000256" key="3">
    <source>
        <dbReference type="ARBA" id="ARBA00023141"/>
    </source>
</evidence>
<feature type="binding site" evidence="4">
    <location>
        <position position="102"/>
    </location>
    <ligand>
        <name>shikimate</name>
        <dbReference type="ChEBI" id="CHEBI:36208"/>
    </ligand>
</feature>
<comment type="subunit">
    <text evidence="4">Homodimer.</text>
</comment>
<dbReference type="InterPro" id="IPR046346">
    <property type="entry name" value="Aminoacid_DH-like_N_sf"/>
</dbReference>
<comment type="similarity">
    <text evidence="4">Belongs to the shikimate dehydrogenase family.</text>
</comment>
<dbReference type="EC" id="1.1.1.25" evidence="4"/>
<dbReference type="Proteomes" id="UP000326554">
    <property type="component" value="Unassembled WGS sequence"/>
</dbReference>